<proteinExistence type="predicted"/>
<protein>
    <submittedName>
        <fullName evidence="1">Uncharacterized protein</fullName>
    </submittedName>
</protein>
<comment type="caution">
    <text evidence="1">The sequence shown here is derived from an EMBL/GenBank/DDBJ whole genome shotgun (WGS) entry which is preliminary data.</text>
</comment>
<dbReference type="Proteomes" id="UP000838821">
    <property type="component" value="Unassembled WGS sequence"/>
</dbReference>
<gene>
    <name evidence="1" type="ORF">PAECIP111891_02129</name>
</gene>
<name>A0ABN8GAX5_9BACL</name>
<keyword evidence="2" id="KW-1185">Reference proteome</keyword>
<dbReference type="EMBL" id="CAKMMW010000004">
    <property type="protein sequence ID" value="CAH1202300.1"/>
    <property type="molecule type" value="Genomic_DNA"/>
</dbReference>
<accession>A0ABN8GAX5</accession>
<organism evidence="1 2">
    <name type="scientific">Paenibacillus allorhizoplanae</name>
    <dbReference type="NCBI Taxonomy" id="2905648"/>
    <lineage>
        <taxon>Bacteria</taxon>
        <taxon>Bacillati</taxon>
        <taxon>Bacillota</taxon>
        <taxon>Bacilli</taxon>
        <taxon>Bacillales</taxon>
        <taxon>Paenibacillaceae</taxon>
        <taxon>Paenibacillus</taxon>
    </lineage>
</organism>
<sequence length="51" mass="6165">MMALALEQAADSSPNPRYKRIYKQMAQKLMLDKKKFHRIAFQELSNRYLYK</sequence>
<evidence type="ECO:0000313" key="2">
    <source>
        <dbReference type="Proteomes" id="UP000838821"/>
    </source>
</evidence>
<reference evidence="1" key="1">
    <citation type="submission" date="2022-01" db="EMBL/GenBank/DDBJ databases">
        <authorList>
            <person name="Criscuolo A."/>
        </authorList>
    </citation>
    <scope>NUCLEOTIDE SEQUENCE</scope>
    <source>
        <strain evidence="1">CIP111891</strain>
    </source>
</reference>
<evidence type="ECO:0000313" key="1">
    <source>
        <dbReference type="EMBL" id="CAH1202300.1"/>
    </source>
</evidence>